<dbReference type="PROSITE" id="PS50198">
    <property type="entry name" value="PPIC_PPIASE_2"/>
    <property type="match status" value="1"/>
</dbReference>
<name>A0A0X1KSW5_9THEM</name>
<evidence type="ECO:0000313" key="4">
    <source>
        <dbReference type="EMBL" id="AJC74389.1"/>
    </source>
</evidence>
<feature type="signal peptide" evidence="2">
    <location>
        <begin position="1"/>
        <end position="19"/>
    </location>
</feature>
<dbReference type="PANTHER" id="PTHR47245:SF2">
    <property type="entry name" value="PEPTIDYL-PROLYL CIS-TRANS ISOMERASE HP_0175-RELATED"/>
    <property type="match status" value="1"/>
</dbReference>
<dbReference type="PATRIC" id="fig|1123384.7.peg.1934"/>
<dbReference type="SUPFAM" id="SSF54534">
    <property type="entry name" value="FKBP-like"/>
    <property type="match status" value="1"/>
</dbReference>
<dbReference type="PANTHER" id="PTHR47245">
    <property type="entry name" value="PEPTIDYLPROLYL ISOMERASE"/>
    <property type="match status" value="1"/>
</dbReference>
<sequence>MKKFLIIVIMVFLALNLFAQETTSSATPSTVVVAEVNGRQVTQEELDREANLNRLLLQLQSLDERFYQVLTSTPEGLALLQRYKREVLNNLIDQILIVQIGEKMGIVVPKETIEKLVADELNKTLSQYNMTETDLDWYLKSANLGDLETFKNRLRWIFTVQQTLQQIYQKVTESSAISDEEVKRFYEENKEFFTVEESAKLLRIIVETQEQANKVLERIRKGEDFSQIASEVSIDPLTKDKAGELGWVERYSGLLNQEVEEKVFASPVGAIVGPLKTSGGWEIYRVLEKKPKGYQELEEVAGDIRDYLAQSKASELWQKWVQEEFLKFKQSSDIKVYLLSGTETEGGSQQ</sequence>
<dbReference type="KEGG" id="phy:AJ81_09610"/>
<dbReference type="PaxDb" id="1123384-AJ81_09610"/>
<dbReference type="Proteomes" id="UP000077469">
    <property type="component" value="Chromosome"/>
</dbReference>
<evidence type="ECO:0000256" key="2">
    <source>
        <dbReference type="SAM" id="SignalP"/>
    </source>
</evidence>
<accession>A0A0X1KSW5</accession>
<dbReference type="InterPro" id="IPR027304">
    <property type="entry name" value="Trigger_fact/SurA_dom_sf"/>
</dbReference>
<dbReference type="SUPFAM" id="SSF109998">
    <property type="entry name" value="Triger factor/SurA peptide-binding domain-like"/>
    <property type="match status" value="1"/>
</dbReference>
<evidence type="ECO:0000259" key="3">
    <source>
        <dbReference type="PROSITE" id="PS50198"/>
    </source>
</evidence>
<organism evidence="4 5">
    <name type="scientific">Pseudothermotoga hypogea DSM 11164 = NBRC 106472</name>
    <dbReference type="NCBI Taxonomy" id="1123384"/>
    <lineage>
        <taxon>Bacteria</taxon>
        <taxon>Thermotogati</taxon>
        <taxon>Thermotogota</taxon>
        <taxon>Thermotogae</taxon>
        <taxon>Thermotogales</taxon>
        <taxon>Thermotogaceae</taxon>
        <taxon>Pseudothermotoga</taxon>
    </lineage>
</organism>
<evidence type="ECO:0000313" key="5">
    <source>
        <dbReference type="Proteomes" id="UP000077469"/>
    </source>
</evidence>
<dbReference type="AlphaFoldDB" id="A0A0X1KSW5"/>
<dbReference type="EMBL" id="CP007141">
    <property type="protein sequence ID" value="AJC74389.1"/>
    <property type="molecule type" value="Genomic_DNA"/>
</dbReference>
<dbReference type="OrthoDB" id="44627at2"/>
<dbReference type="STRING" id="1123384.AJ81_09610"/>
<proteinExistence type="predicted"/>
<keyword evidence="5" id="KW-1185">Reference proteome</keyword>
<dbReference type="Gene3D" id="3.10.50.40">
    <property type="match status" value="1"/>
</dbReference>
<dbReference type="InterPro" id="IPR050245">
    <property type="entry name" value="PrsA_foldase"/>
</dbReference>
<evidence type="ECO:0000256" key="1">
    <source>
        <dbReference type="PROSITE-ProRule" id="PRU00278"/>
    </source>
</evidence>
<dbReference type="GO" id="GO:0003755">
    <property type="term" value="F:peptidyl-prolyl cis-trans isomerase activity"/>
    <property type="evidence" value="ECO:0007669"/>
    <property type="project" value="UniProtKB-KW"/>
</dbReference>
<dbReference type="Gene3D" id="1.10.4030.10">
    <property type="entry name" value="Porin chaperone SurA, peptide-binding domain"/>
    <property type="match status" value="1"/>
</dbReference>
<dbReference type="RefSeq" id="WP_031502479.1">
    <property type="nucleotide sequence ID" value="NC_022795.1"/>
</dbReference>
<keyword evidence="1 4" id="KW-0413">Isomerase</keyword>
<dbReference type="InterPro" id="IPR000297">
    <property type="entry name" value="PPIase_PpiC"/>
</dbReference>
<protein>
    <submittedName>
        <fullName evidence="4">Peptidyl-prolyl cis-trans isomerase</fullName>
    </submittedName>
</protein>
<keyword evidence="1" id="KW-0697">Rotamase</keyword>
<dbReference type="InterPro" id="IPR046357">
    <property type="entry name" value="PPIase_dom_sf"/>
</dbReference>
<dbReference type="Pfam" id="PF13624">
    <property type="entry name" value="SurA_N_3"/>
    <property type="match status" value="1"/>
</dbReference>
<reference evidence="4 5" key="1">
    <citation type="submission" date="2014-01" db="EMBL/GenBank/DDBJ databases">
        <title>Genome sequencing of Thermotog hypogea.</title>
        <authorList>
            <person name="Zhang X."/>
            <person name="Alvare G."/>
            <person name="Fristensky B."/>
            <person name="Chen L."/>
            <person name="Suen T."/>
            <person name="Chen Q."/>
            <person name="Ma K."/>
        </authorList>
    </citation>
    <scope>NUCLEOTIDE SEQUENCE [LARGE SCALE GENOMIC DNA]</scope>
    <source>
        <strain evidence="4 5">DSM 11164</strain>
    </source>
</reference>
<keyword evidence="2" id="KW-0732">Signal</keyword>
<dbReference type="Pfam" id="PF13145">
    <property type="entry name" value="Rotamase_2"/>
    <property type="match status" value="1"/>
</dbReference>
<gene>
    <name evidence="4" type="ORF">AJ81_09610</name>
</gene>
<feature type="chain" id="PRO_5007792856" evidence="2">
    <location>
        <begin position="20"/>
        <end position="350"/>
    </location>
</feature>
<feature type="domain" description="PpiC" evidence="3">
    <location>
        <begin position="196"/>
        <end position="288"/>
    </location>
</feature>